<dbReference type="EMBL" id="LR743594">
    <property type="protein sequence ID" value="CAA2622936.1"/>
    <property type="molecule type" value="Genomic_DNA"/>
</dbReference>
<gene>
    <name evidence="1" type="ORF">SI7747_07008892</name>
</gene>
<dbReference type="PANTHER" id="PTHR32278">
    <property type="entry name" value="F-BOX DOMAIN-CONTAINING PROTEIN"/>
    <property type="match status" value="1"/>
</dbReference>
<sequence>MQSFALERSSGKKMLPTVSEGADDHREYFFQEGSVLRLCRSILVDGGAKSFALERSSGKKCFLLSARELTIIWGDTPHYWDWISVPGSRFSEVARLLDVCWLEIRGKIECGMLSQKTSYAAQAGALEMGCKNKKVLNKVQNLYWSTKIS</sequence>
<protein>
    <submittedName>
        <fullName evidence="1">Uncharacterized protein</fullName>
    </submittedName>
</protein>
<dbReference type="AlphaFoldDB" id="A0A7I8IXC3"/>
<dbReference type="PANTHER" id="PTHR32278:SF111">
    <property type="entry name" value="F-BOX PROTEIN PP2-B12-RELATED"/>
    <property type="match status" value="1"/>
</dbReference>
<organism evidence="1">
    <name type="scientific">Spirodela intermedia</name>
    <name type="common">Intermediate duckweed</name>
    <dbReference type="NCBI Taxonomy" id="51605"/>
    <lineage>
        <taxon>Eukaryota</taxon>
        <taxon>Viridiplantae</taxon>
        <taxon>Streptophyta</taxon>
        <taxon>Embryophyta</taxon>
        <taxon>Tracheophyta</taxon>
        <taxon>Spermatophyta</taxon>
        <taxon>Magnoliopsida</taxon>
        <taxon>Liliopsida</taxon>
        <taxon>Araceae</taxon>
        <taxon>Lemnoideae</taxon>
        <taxon>Spirodela</taxon>
    </lineage>
</organism>
<evidence type="ECO:0000313" key="2">
    <source>
        <dbReference type="Proteomes" id="UP001189122"/>
    </source>
</evidence>
<dbReference type="EMBL" id="CACRZD030000007">
    <property type="protein sequence ID" value="CAA6662507.1"/>
    <property type="molecule type" value="Genomic_DNA"/>
</dbReference>
<name>A0A7I8IXC3_SPIIN</name>
<proteinExistence type="predicted"/>
<reference evidence="1 2" key="1">
    <citation type="submission" date="2019-12" db="EMBL/GenBank/DDBJ databases">
        <authorList>
            <person name="Scholz U."/>
            <person name="Mascher M."/>
            <person name="Fiebig A."/>
        </authorList>
    </citation>
    <scope>NUCLEOTIDE SEQUENCE</scope>
</reference>
<evidence type="ECO:0000313" key="1">
    <source>
        <dbReference type="EMBL" id="CAA2622936.1"/>
    </source>
</evidence>
<dbReference type="Pfam" id="PF14299">
    <property type="entry name" value="PP2"/>
    <property type="match status" value="1"/>
</dbReference>
<dbReference type="InterPro" id="IPR025886">
    <property type="entry name" value="PP2-like"/>
</dbReference>
<keyword evidence="2" id="KW-1185">Reference proteome</keyword>
<accession>A0A7I8IXC3</accession>
<dbReference type="Proteomes" id="UP001189122">
    <property type="component" value="Unassembled WGS sequence"/>
</dbReference>